<dbReference type="SUPFAM" id="SSF53474">
    <property type="entry name" value="alpha/beta-Hydrolases"/>
    <property type="match status" value="1"/>
</dbReference>
<sequence>MATSTFPEPLIVPPFTPPHTQTIILLHGRGSRATNFGPVLLDTPFPFPSTTSPTTTFRKSLPHTKFIFPTAPRSRATIYKRSIINQWFDGWHVDSPQNNKDWLAIDGLQLTTRHLHDLIRAEAELVPGGAGSVVIGGISQGCAAALVAAILWEGDELGGVIGMCGYLPFAGGITAALEKKGEDTEEIDPFERGDEEKSQGEEDLDEEDPGTAAVRELRQFLELEDTSSPQKGFRAPILSTPIFLGHGIDDEKVPLGVGTTMASCLARMGINTSWHTYPHLGHWFSANMLSDIFLFLQTKKTSSLSH</sequence>
<dbReference type="PANTHER" id="PTHR10655:SF64">
    <property type="entry name" value="PHOSPHOLIPASE_CARBOXYLESTERASE_THIOESTERASE DOMAIN-CONTAINING PROTEIN"/>
    <property type="match status" value="1"/>
</dbReference>
<evidence type="ECO:0000256" key="2">
    <source>
        <dbReference type="SAM" id="MobiDB-lite"/>
    </source>
</evidence>
<feature type="domain" description="Phospholipase/carboxylesterase/thioesterase" evidence="3">
    <location>
        <begin position="17"/>
        <end position="174"/>
    </location>
</feature>
<feature type="compositionally biased region" description="Basic and acidic residues" evidence="2">
    <location>
        <begin position="189"/>
        <end position="200"/>
    </location>
</feature>
<dbReference type="InterPro" id="IPR050565">
    <property type="entry name" value="LYPA1-2/EST-like"/>
</dbReference>
<dbReference type="PANTHER" id="PTHR10655">
    <property type="entry name" value="LYSOPHOSPHOLIPASE-RELATED"/>
    <property type="match status" value="1"/>
</dbReference>
<accession>A0AAJ0BJB3</accession>
<protein>
    <submittedName>
        <fullName evidence="4">Alpha/beta-hydrolase</fullName>
    </submittedName>
</protein>
<evidence type="ECO:0000259" key="3">
    <source>
        <dbReference type="Pfam" id="PF02230"/>
    </source>
</evidence>
<reference evidence="4" key="1">
    <citation type="submission" date="2023-06" db="EMBL/GenBank/DDBJ databases">
        <title>Genome-scale phylogeny and comparative genomics of the fungal order Sordariales.</title>
        <authorList>
            <consortium name="Lawrence Berkeley National Laboratory"/>
            <person name="Hensen N."/>
            <person name="Bonometti L."/>
            <person name="Westerberg I."/>
            <person name="Brannstrom I.O."/>
            <person name="Guillou S."/>
            <person name="Cros-Aarteil S."/>
            <person name="Calhoun S."/>
            <person name="Haridas S."/>
            <person name="Kuo A."/>
            <person name="Mondo S."/>
            <person name="Pangilinan J."/>
            <person name="Riley R."/>
            <person name="Labutti K."/>
            <person name="Andreopoulos B."/>
            <person name="Lipzen A."/>
            <person name="Chen C."/>
            <person name="Yanf M."/>
            <person name="Daum C."/>
            <person name="Ng V."/>
            <person name="Clum A."/>
            <person name="Steindorff A."/>
            <person name="Ohm R."/>
            <person name="Martin F."/>
            <person name="Silar P."/>
            <person name="Natvig D."/>
            <person name="Lalanne C."/>
            <person name="Gautier V."/>
            <person name="Ament-Velasquez S.L."/>
            <person name="Kruys A."/>
            <person name="Hutchinson M.I."/>
            <person name="Powell A.J."/>
            <person name="Barry K."/>
            <person name="Miller A.N."/>
            <person name="Grigoriev I.V."/>
            <person name="Debuchy R."/>
            <person name="Gladieux P."/>
            <person name="Thoren M.H."/>
            <person name="Johannesson H."/>
        </authorList>
    </citation>
    <scope>NUCLEOTIDE SEQUENCE</scope>
    <source>
        <strain evidence="4">PSN4</strain>
    </source>
</reference>
<feature type="region of interest" description="Disordered" evidence="2">
    <location>
        <begin position="180"/>
        <end position="210"/>
    </location>
</feature>
<dbReference type="GO" id="GO:0008474">
    <property type="term" value="F:palmitoyl-(protein) hydrolase activity"/>
    <property type="evidence" value="ECO:0007669"/>
    <property type="project" value="TreeGrafter"/>
</dbReference>
<organism evidence="4 5">
    <name type="scientific">Echria macrotheca</name>
    <dbReference type="NCBI Taxonomy" id="438768"/>
    <lineage>
        <taxon>Eukaryota</taxon>
        <taxon>Fungi</taxon>
        <taxon>Dikarya</taxon>
        <taxon>Ascomycota</taxon>
        <taxon>Pezizomycotina</taxon>
        <taxon>Sordariomycetes</taxon>
        <taxon>Sordariomycetidae</taxon>
        <taxon>Sordariales</taxon>
        <taxon>Schizotheciaceae</taxon>
        <taxon>Echria</taxon>
    </lineage>
</organism>
<dbReference type="GO" id="GO:0052689">
    <property type="term" value="F:carboxylic ester hydrolase activity"/>
    <property type="evidence" value="ECO:0007669"/>
    <property type="project" value="TreeGrafter"/>
</dbReference>
<proteinExistence type="inferred from homology"/>
<name>A0AAJ0BJB3_9PEZI</name>
<dbReference type="InterPro" id="IPR003140">
    <property type="entry name" value="PLipase/COase/thioEstase"/>
</dbReference>
<keyword evidence="5" id="KW-1185">Reference proteome</keyword>
<dbReference type="Gene3D" id="3.40.50.1820">
    <property type="entry name" value="alpha/beta hydrolase"/>
    <property type="match status" value="1"/>
</dbReference>
<dbReference type="Proteomes" id="UP001239445">
    <property type="component" value="Unassembled WGS sequence"/>
</dbReference>
<dbReference type="InterPro" id="IPR029058">
    <property type="entry name" value="AB_hydrolase_fold"/>
</dbReference>
<evidence type="ECO:0000313" key="5">
    <source>
        <dbReference type="Proteomes" id="UP001239445"/>
    </source>
</evidence>
<gene>
    <name evidence="4" type="ORF">QBC47DRAFT_378090</name>
</gene>
<comment type="caution">
    <text evidence="4">The sequence shown here is derived from an EMBL/GenBank/DDBJ whole genome shotgun (WGS) entry which is preliminary data.</text>
</comment>
<dbReference type="Pfam" id="PF02230">
    <property type="entry name" value="Abhydrolase_2"/>
    <property type="match status" value="2"/>
</dbReference>
<dbReference type="GO" id="GO:0005737">
    <property type="term" value="C:cytoplasm"/>
    <property type="evidence" value="ECO:0007669"/>
    <property type="project" value="TreeGrafter"/>
</dbReference>
<dbReference type="AlphaFoldDB" id="A0AAJ0BJB3"/>
<evidence type="ECO:0000256" key="1">
    <source>
        <dbReference type="ARBA" id="ARBA00006499"/>
    </source>
</evidence>
<feature type="domain" description="Phospholipase/carboxylesterase/thioesterase" evidence="3">
    <location>
        <begin position="238"/>
        <end position="298"/>
    </location>
</feature>
<evidence type="ECO:0000313" key="4">
    <source>
        <dbReference type="EMBL" id="KAK1756936.1"/>
    </source>
</evidence>
<dbReference type="EMBL" id="MU839831">
    <property type="protein sequence ID" value="KAK1756936.1"/>
    <property type="molecule type" value="Genomic_DNA"/>
</dbReference>
<comment type="similarity">
    <text evidence="1">Belongs to the AB hydrolase superfamily. AB hydrolase 2 family.</text>
</comment>